<evidence type="ECO:0000256" key="11">
    <source>
        <dbReference type="ARBA" id="ARBA00023237"/>
    </source>
</evidence>
<keyword evidence="4" id="KW-0410">Iron transport</keyword>
<accession>A0ABQ1J798</accession>
<dbReference type="Gene3D" id="2.40.170.20">
    <property type="entry name" value="TonB-dependent receptor, beta-barrel domain"/>
    <property type="match status" value="1"/>
</dbReference>
<keyword evidence="19" id="KW-1185">Reference proteome</keyword>
<evidence type="ECO:0000256" key="12">
    <source>
        <dbReference type="PROSITE-ProRule" id="PRU01360"/>
    </source>
</evidence>
<evidence type="ECO:0000256" key="10">
    <source>
        <dbReference type="ARBA" id="ARBA00023136"/>
    </source>
</evidence>
<evidence type="ECO:0000256" key="13">
    <source>
        <dbReference type="RuleBase" id="RU003357"/>
    </source>
</evidence>
<evidence type="ECO:0000313" key="19">
    <source>
        <dbReference type="Proteomes" id="UP000614261"/>
    </source>
</evidence>
<comment type="caution">
    <text evidence="18">The sequence shown here is derived from an EMBL/GenBank/DDBJ whole genome shotgun (WGS) entry which is preliminary data.</text>
</comment>
<evidence type="ECO:0000256" key="2">
    <source>
        <dbReference type="ARBA" id="ARBA00022448"/>
    </source>
</evidence>
<keyword evidence="8" id="KW-0406">Ion transport</keyword>
<protein>
    <submittedName>
        <fullName evidence="18">TonB-dependent receptor</fullName>
    </submittedName>
</protein>
<dbReference type="Pfam" id="PF00593">
    <property type="entry name" value="TonB_dep_Rec_b-barrel"/>
    <property type="match status" value="1"/>
</dbReference>
<evidence type="ECO:0000256" key="8">
    <source>
        <dbReference type="ARBA" id="ARBA00023065"/>
    </source>
</evidence>
<evidence type="ECO:0000256" key="15">
    <source>
        <dbReference type="SAM" id="SignalP"/>
    </source>
</evidence>
<evidence type="ECO:0000256" key="6">
    <source>
        <dbReference type="ARBA" id="ARBA00022729"/>
    </source>
</evidence>
<evidence type="ECO:0000313" key="18">
    <source>
        <dbReference type="EMBL" id="GGB60427.1"/>
    </source>
</evidence>
<comment type="subcellular location">
    <subcellularLocation>
        <location evidence="1 12">Cell outer membrane</location>
        <topology evidence="1 12">Multi-pass membrane protein</topology>
    </subcellularLocation>
</comment>
<dbReference type="Pfam" id="PF07715">
    <property type="entry name" value="Plug"/>
    <property type="match status" value="1"/>
</dbReference>
<organism evidence="18 19">
    <name type="scientific">Blastomonas aquatica</name>
    <dbReference type="NCBI Taxonomy" id="1510276"/>
    <lineage>
        <taxon>Bacteria</taxon>
        <taxon>Pseudomonadati</taxon>
        <taxon>Pseudomonadota</taxon>
        <taxon>Alphaproteobacteria</taxon>
        <taxon>Sphingomonadales</taxon>
        <taxon>Sphingomonadaceae</taxon>
        <taxon>Blastomonas</taxon>
    </lineage>
</organism>
<evidence type="ECO:0000256" key="1">
    <source>
        <dbReference type="ARBA" id="ARBA00004571"/>
    </source>
</evidence>
<comment type="similarity">
    <text evidence="12 13">Belongs to the TonB-dependent receptor family.</text>
</comment>
<dbReference type="InterPro" id="IPR036942">
    <property type="entry name" value="Beta-barrel_TonB_sf"/>
</dbReference>
<keyword evidence="5 12" id="KW-0812">Transmembrane</keyword>
<keyword evidence="7" id="KW-0408">Iron</keyword>
<dbReference type="SUPFAM" id="SSF56935">
    <property type="entry name" value="Porins"/>
    <property type="match status" value="1"/>
</dbReference>
<evidence type="ECO:0000259" key="17">
    <source>
        <dbReference type="Pfam" id="PF07715"/>
    </source>
</evidence>
<dbReference type="RefSeq" id="WP_188513664.1">
    <property type="nucleotide sequence ID" value="NZ_BMGD01000002.1"/>
</dbReference>
<dbReference type="PANTHER" id="PTHR32552:SF89">
    <property type="entry name" value="CATECHOLATE SIDEROPHORE RECEPTOR FIU"/>
    <property type="match status" value="1"/>
</dbReference>
<proteinExistence type="inferred from homology"/>
<evidence type="ECO:0000256" key="7">
    <source>
        <dbReference type="ARBA" id="ARBA00023004"/>
    </source>
</evidence>
<dbReference type="InterPro" id="IPR012910">
    <property type="entry name" value="Plug_dom"/>
</dbReference>
<feature type="domain" description="TonB-dependent receptor-like beta-barrel" evidence="16">
    <location>
        <begin position="427"/>
        <end position="801"/>
    </location>
</feature>
<keyword evidence="18" id="KW-0675">Receptor</keyword>
<feature type="region of interest" description="Disordered" evidence="14">
    <location>
        <begin position="35"/>
        <end position="81"/>
    </location>
</feature>
<dbReference type="InterPro" id="IPR000531">
    <property type="entry name" value="Beta-barrel_TonB"/>
</dbReference>
<keyword evidence="9 13" id="KW-0798">TonB box</keyword>
<evidence type="ECO:0000256" key="14">
    <source>
        <dbReference type="SAM" id="MobiDB-lite"/>
    </source>
</evidence>
<sequence>MHKAALLLATSYLALATPAFAETVATTASDAATAATANEADADTQPDKNRAGPAEEVFSTGMAKGRDRLDSATSTSSLRGEDVRKLGSRSIGDILRTMAGLRVESGIGEGNNNYTVRGLPLAAGGSKYMQFQEDGLPLLEFGDLFNVGTDVYLRNDFNIAQIETIRGGSASTFASNSPGGLINIISRTGDVEGGSIQLTTGLDYDEKRVDFDYGARLGENTRFHIGGFYRSGEGPRRVGFDGWRGGQIKANITREFANGYVRLYLKYLDDRSPTFAPYFINITGTNDDPKYRNFEGFDLRRDSVLSPFLGPVVTLDQNNQPAAFPIATGQSAVSKSVGLEAQFEVAGWTITEKMRYAANGGDFSRAFPNTANTVSAFAAGQGGAGSTARYASGPLAGQPILPTDMINGNGLLSLYFVSFVRARSLDNFTNDLRASKVWDLPDGKLTTTVGAYLATQDLHTTWLHTAMNIDANGNAGTAMVDIFNAAGVPQTLNGYFSFGRASSLFRRAFDVDYKVFAPYGSINYHFGKIAIGGSVRYDTGRVRGSLVGADLNNGSNGLITQDINNDGIINRAETRVAVLPFTQPGAVNYNYGYLSYSGGINYRVSEPFSLFGRYSKGARANADKILFTPLINNADGSVRSNRDKQDVVKQLEGGLKFRQDGITFNATAFRVTAADHNVLNGAANRTDRSYRATGVELEGGVQRGPFSLTLGATYTKAKITEDLLDASLTGKEPRHQPDWTFTATPQIDLGVAVLGASVVGMTKSFAQDSNLLVMPGFTTVDLFAQVKVFDGGSFSLNANNVFNTLGIFEVNQASMPANGVGFARAINGRTVSGSLRFDF</sequence>
<evidence type="ECO:0000256" key="5">
    <source>
        <dbReference type="ARBA" id="ARBA00022692"/>
    </source>
</evidence>
<dbReference type="Gene3D" id="2.170.130.10">
    <property type="entry name" value="TonB-dependent receptor, plug domain"/>
    <property type="match status" value="1"/>
</dbReference>
<evidence type="ECO:0000256" key="4">
    <source>
        <dbReference type="ARBA" id="ARBA00022496"/>
    </source>
</evidence>
<reference evidence="19" key="1">
    <citation type="journal article" date="2019" name="Int. J. Syst. Evol. Microbiol.">
        <title>The Global Catalogue of Microorganisms (GCM) 10K type strain sequencing project: providing services to taxonomists for standard genome sequencing and annotation.</title>
        <authorList>
            <consortium name="The Broad Institute Genomics Platform"/>
            <consortium name="The Broad Institute Genome Sequencing Center for Infectious Disease"/>
            <person name="Wu L."/>
            <person name="Ma J."/>
        </authorList>
    </citation>
    <scope>NUCLEOTIDE SEQUENCE [LARGE SCALE GENOMIC DNA]</scope>
    <source>
        <strain evidence="19">CGMCC 1.12851</strain>
    </source>
</reference>
<dbReference type="InterPro" id="IPR037066">
    <property type="entry name" value="Plug_dom_sf"/>
</dbReference>
<evidence type="ECO:0000256" key="9">
    <source>
        <dbReference type="ARBA" id="ARBA00023077"/>
    </source>
</evidence>
<dbReference type="PROSITE" id="PS52016">
    <property type="entry name" value="TONB_DEPENDENT_REC_3"/>
    <property type="match status" value="1"/>
</dbReference>
<dbReference type="Proteomes" id="UP000614261">
    <property type="component" value="Unassembled WGS sequence"/>
</dbReference>
<dbReference type="EMBL" id="BMGD01000002">
    <property type="protein sequence ID" value="GGB60427.1"/>
    <property type="molecule type" value="Genomic_DNA"/>
</dbReference>
<evidence type="ECO:0000256" key="3">
    <source>
        <dbReference type="ARBA" id="ARBA00022452"/>
    </source>
</evidence>
<dbReference type="PANTHER" id="PTHR32552">
    <property type="entry name" value="FERRICHROME IRON RECEPTOR-RELATED"/>
    <property type="match status" value="1"/>
</dbReference>
<keyword evidence="6 15" id="KW-0732">Signal</keyword>
<keyword evidence="2 12" id="KW-0813">Transport</keyword>
<feature type="chain" id="PRO_5047281885" evidence="15">
    <location>
        <begin position="22"/>
        <end position="839"/>
    </location>
</feature>
<name>A0ABQ1J798_9SPHN</name>
<feature type="signal peptide" evidence="15">
    <location>
        <begin position="1"/>
        <end position="21"/>
    </location>
</feature>
<evidence type="ECO:0000259" key="16">
    <source>
        <dbReference type="Pfam" id="PF00593"/>
    </source>
</evidence>
<keyword evidence="11 12" id="KW-0998">Cell outer membrane</keyword>
<keyword evidence="3 12" id="KW-1134">Transmembrane beta strand</keyword>
<feature type="domain" description="TonB-dependent receptor plug" evidence="17">
    <location>
        <begin position="69"/>
        <end position="180"/>
    </location>
</feature>
<keyword evidence="10 12" id="KW-0472">Membrane</keyword>
<dbReference type="InterPro" id="IPR039426">
    <property type="entry name" value="TonB-dep_rcpt-like"/>
</dbReference>
<gene>
    <name evidence="18" type="ORF">GCM10010833_14130</name>
</gene>